<dbReference type="EMBL" id="LVYD01000073">
    <property type="protein sequence ID" value="OQP59753.1"/>
    <property type="molecule type" value="Genomic_DNA"/>
</dbReference>
<organism evidence="2 3">
    <name type="scientific">Niastella vici</name>
    <dbReference type="NCBI Taxonomy" id="1703345"/>
    <lineage>
        <taxon>Bacteria</taxon>
        <taxon>Pseudomonadati</taxon>
        <taxon>Bacteroidota</taxon>
        <taxon>Chitinophagia</taxon>
        <taxon>Chitinophagales</taxon>
        <taxon>Chitinophagaceae</taxon>
        <taxon>Niastella</taxon>
    </lineage>
</organism>
<name>A0A1V9FN27_9BACT</name>
<keyword evidence="1" id="KW-0812">Transmembrane</keyword>
<dbReference type="RefSeq" id="WP_081154215.1">
    <property type="nucleotide sequence ID" value="NZ_LVYD01000073.1"/>
</dbReference>
<evidence type="ECO:0000256" key="1">
    <source>
        <dbReference type="SAM" id="Phobius"/>
    </source>
</evidence>
<comment type="caution">
    <text evidence="2">The sequence shown here is derived from an EMBL/GenBank/DDBJ whole genome shotgun (WGS) entry which is preliminary data.</text>
</comment>
<keyword evidence="3" id="KW-1185">Reference proteome</keyword>
<sequence length="186" mass="20318">MKIRGNCIARGALTIIILCTSIIGFSQNYAVKTGNYEETIDLSFDNKSGIISGIIARSNDDNGPRISCSLIFKSVEHPPKIAGFDRYAIDFRNEGDSAIAGHGYIEIKNDGVIVKCFGIFSNCQNFLDLAGETGESFTLTTPKPFISANIISSTKAYVYKTTTDTAKTKMYLIKNNFISILTVNDS</sequence>
<keyword evidence="1" id="KW-1133">Transmembrane helix</keyword>
<keyword evidence="1" id="KW-0472">Membrane</keyword>
<feature type="transmembrane region" description="Helical" evidence="1">
    <location>
        <begin position="7"/>
        <end position="25"/>
    </location>
</feature>
<dbReference type="STRING" id="1703345.A3860_36350"/>
<dbReference type="Proteomes" id="UP000192796">
    <property type="component" value="Unassembled WGS sequence"/>
</dbReference>
<accession>A0A1V9FN27</accession>
<proteinExistence type="predicted"/>
<evidence type="ECO:0000313" key="3">
    <source>
        <dbReference type="Proteomes" id="UP000192796"/>
    </source>
</evidence>
<protein>
    <submittedName>
        <fullName evidence="2">Uncharacterized protein</fullName>
    </submittedName>
</protein>
<dbReference type="AlphaFoldDB" id="A0A1V9FN27"/>
<evidence type="ECO:0000313" key="2">
    <source>
        <dbReference type="EMBL" id="OQP59753.1"/>
    </source>
</evidence>
<reference evidence="2 3" key="1">
    <citation type="submission" date="2016-03" db="EMBL/GenBank/DDBJ databases">
        <title>Niastella vici sp. nov., isolated from farmland soil.</title>
        <authorList>
            <person name="Chen L."/>
            <person name="Wang D."/>
            <person name="Yang S."/>
            <person name="Wang G."/>
        </authorList>
    </citation>
    <scope>NUCLEOTIDE SEQUENCE [LARGE SCALE GENOMIC DNA]</scope>
    <source>
        <strain evidence="2 3">DJ57</strain>
    </source>
</reference>
<gene>
    <name evidence="2" type="ORF">A3860_36350</name>
</gene>